<proteinExistence type="predicted"/>
<feature type="transmembrane region" description="Helical" evidence="6">
    <location>
        <begin position="443"/>
        <end position="464"/>
    </location>
</feature>
<sequence length="533" mass="59168">MRASTGNAEYGESGKEASFHHERAARILGVEEMGVAQQFEDVDTAKVLRKIDWRLLPVLSFLYLLAFLDRSNLGNAKVAGLADDLALTGTQFNLAATVSLYLLPFESILRLTASQVFFFPYCLLEIPANVMLKILRPSRWIGCLVVAWGTVTTCTGAIHNYEGLLCVRIFLGVTEAGFFPAATYLVSAWYCRFEVQTRIGIFYCAASLAGAFSGILAFGISKMDGVGGLAGWNWIFILEGMVTILTGFAVFWLLPDSPETAKWLSPREKEFLRYRLEQDTGTKEGRVNTTEKFELKYLIKDRLQDLGYRLHLLGINVRIFPTVLDVIPNYAMTFTAPQIIVNLGYSSAQAQLLTVPIYAGALISTIVCARLSDRYKNRWKFVVFPYLAAVVGFIGLLAVPQERLPGLTYAFLFPVTAGCYPGVITVVSWIANNIAPSSKRACGVALSLMMANFGGAIGSNIFLADEAPRYWTGYGLSLGFLVIAIGCTFFLRGALERINHKRDQYTEAEVREKYSEQELLDMGDASPLYRYVY</sequence>
<dbReference type="AlphaFoldDB" id="A0AAJ0DD28"/>
<feature type="transmembrane region" description="Helical" evidence="6">
    <location>
        <begin position="167"/>
        <end position="187"/>
    </location>
</feature>
<evidence type="ECO:0000313" key="9">
    <source>
        <dbReference type="Proteomes" id="UP001271007"/>
    </source>
</evidence>
<evidence type="ECO:0000256" key="6">
    <source>
        <dbReference type="SAM" id="Phobius"/>
    </source>
</evidence>
<organism evidence="8 9">
    <name type="scientific">Extremus antarcticus</name>
    <dbReference type="NCBI Taxonomy" id="702011"/>
    <lineage>
        <taxon>Eukaryota</taxon>
        <taxon>Fungi</taxon>
        <taxon>Dikarya</taxon>
        <taxon>Ascomycota</taxon>
        <taxon>Pezizomycotina</taxon>
        <taxon>Dothideomycetes</taxon>
        <taxon>Dothideomycetidae</taxon>
        <taxon>Mycosphaerellales</taxon>
        <taxon>Extremaceae</taxon>
        <taxon>Extremus</taxon>
    </lineage>
</organism>
<dbReference type="PANTHER" id="PTHR43791">
    <property type="entry name" value="PERMEASE-RELATED"/>
    <property type="match status" value="1"/>
</dbReference>
<feature type="transmembrane region" description="Helical" evidence="6">
    <location>
        <begin position="350"/>
        <end position="369"/>
    </location>
</feature>
<dbReference type="Pfam" id="PF07690">
    <property type="entry name" value="MFS_1"/>
    <property type="match status" value="1"/>
</dbReference>
<dbReference type="InterPro" id="IPR020846">
    <property type="entry name" value="MFS_dom"/>
</dbReference>
<evidence type="ECO:0000256" key="4">
    <source>
        <dbReference type="ARBA" id="ARBA00022989"/>
    </source>
</evidence>
<feature type="transmembrane region" description="Helical" evidence="6">
    <location>
        <begin position="470"/>
        <end position="491"/>
    </location>
</feature>
<keyword evidence="5 6" id="KW-0472">Membrane</keyword>
<accession>A0AAJ0DD28</accession>
<keyword evidence="4 6" id="KW-1133">Transmembrane helix</keyword>
<name>A0AAJ0DD28_9PEZI</name>
<dbReference type="FunFam" id="1.20.1250.20:FF:000013">
    <property type="entry name" value="MFS general substrate transporter"/>
    <property type="match status" value="1"/>
</dbReference>
<dbReference type="PANTHER" id="PTHR43791:SF18">
    <property type="entry name" value="NICOTINIC ACID TRANSPORTER TNA1, PUTATIVE (AFU_ORTHOLOGUE AFUA_3G03820)-RELATED"/>
    <property type="match status" value="1"/>
</dbReference>
<dbReference type="InterPro" id="IPR011701">
    <property type="entry name" value="MFS"/>
</dbReference>
<dbReference type="Proteomes" id="UP001271007">
    <property type="component" value="Unassembled WGS sequence"/>
</dbReference>
<dbReference type="InterPro" id="IPR036259">
    <property type="entry name" value="MFS_trans_sf"/>
</dbReference>
<feature type="domain" description="Major facilitator superfamily (MFS) profile" evidence="7">
    <location>
        <begin position="55"/>
        <end position="502"/>
    </location>
</feature>
<keyword evidence="2" id="KW-0813">Transport</keyword>
<feature type="transmembrane region" description="Helical" evidence="6">
    <location>
        <begin position="381"/>
        <end position="399"/>
    </location>
</feature>
<feature type="transmembrane region" description="Helical" evidence="6">
    <location>
        <begin position="310"/>
        <end position="330"/>
    </location>
</feature>
<dbReference type="EMBL" id="JAWDJX010000055">
    <property type="protein sequence ID" value="KAK3047899.1"/>
    <property type="molecule type" value="Genomic_DNA"/>
</dbReference>
<evidence type="ECO:0000259" key="7">
    <source>
        <dbReference type="PROSITE" id="PS50850"/>
    </source>
</evidence>
<comment type="caution">
    <text evidence="8">The sequence shown here is derived from an EMBL/GenBank/DDBJ whole genome shotgun (WGS) entry which is preliminary data.</text>
</comment>
<dbReference type="FunFam" id="1.20.1250.20:FF:000034">
    <property type="entry name" value="MFS general substrate transporter"/>
    <property type="match status" value="1"/>
</dbReference>
<dbReference type="Gene3D" id="1.20.1250.20">
    <property type="entry name" value="MFS general substrate transporter like domains"/>
    <property type="match status" value="2"/>
</dbReference>
<evidence type="ECO:0000313" key="8">
    <source>
        <dbReference type="EMBL" id="KAK3047899.1"/>
    </source>
</evidence>
<feature type="transmembrane region" description="Helical" evidence="6">
    <location>
        <begin position="232"/>
        <end position="254"/>
    </location>
</feature>
<dbReference type="PROSITE" id="PS50850">
    <property type="entry name" value="MFS"/>
    <property type="match status" value="1"/>
</dbReference>
<evidence type="ECO:0000256" key="5">
    <source>
        <dbReference type="ARBA" id="ARBA00023136"/>
    </source>
</evidence>
<protein>
    <recommendedName>
        <fullName evidence="7">Major facilitator superfamily (MFS) profile domain-containing protein</fullName>
    </recommendedName>
</protein>
<evidence type="ECO:0000256" key="1">
    <source>
        <dbReference type="ARBA" id="ARBA00004141"/>
    </source>
</evidence>
<evidence type="ECO:0000256" key="3">
    <source>
        <dbReference type="ARBA" id="ARBA00022692"/>
    </source>
</evidence>
<comment type="subcellular location">
    <subcellularLocation>
        <location evidence="1">Membrane</location>
        <topology evidence="1">Multi-pass membrane protein</topology>
    </subcellularLocation>
</comment>
<keyword evidence="3 6" id="KW-0812">Transmembrane</keyword>
<feature type="transmembrane region" description="Helical" evidence="6">
    <location>
        <begin position="140"/>
        <end position="161"/>
    </location>
</feature>
<evidence type="ECO:0000256" key="2">
    <source>
        <dbReference type="ARBA" id="ARBA00022448"/>
    </source>
</evidence>
<dbReference type="SUPFAM" id="SSF103473">
    <property type="entry name" value="MFS general substrate transporter"/>
    <property type="match status" value="1"/>
</dbReference>
<gene>
    <name evidence="8" type="ORF">LTR09_010724</name>
</gene>
<dbReference type="GO" id="GO:0022857">
    <property type="term" value="F:transmembrane transporter activity"/>
    <property type="evidence" value="ECO:0007669"/>
    <property type="project" value="InterPro"/>
</dbReference>
<feature type="transmembrane region" description="Helical" evidence="6">
    <location>
        <begin position="199"/>
        <end position="220"/>
    </location>
</feature>
<reference evidence="8" key="1">
    <citation type="submission" date="2023-04" db="EMBL/GenBank/DDBJ databases">
        <title>Black Yeasts Isolated from many extreme environments.</title>
        <authorList>
            <person name="Coleine C."/>
            <person name="Stajich J.E."/>
            <person name="Selbmann L."/>
        </authorList>
    </citation>
    <scope>NUCLEOTIDE SEQUENCE</scope>
    <source>
        <strain evidence="8">CCFEE 5312</strain>
    </source>
</reference>
<feature type="transmembrane region" description="Helical" evidence="6">
    <location>
        <begin position="411"/>
        <end position="431"/>
    </location>
</feature>
<dbReference type="GO" id="GO:0016020">
    <property type="term" value="C:membrane"/>
    <property type="evidence" value="ECO:0007669"/>
    <property type="project" value="UniProtKB-SubCell"/>
</dbReference>
<keyword evidence="9" id="KW-1185">Reference proteome</keyword>